<dbReference type="InterPro" id="IPR011041">
    <property type="entry name" value="Quinoprot_gluc/sorb_DH_b-prop"/>
</dbReference>
<evidence type="ECO:0000256" key="2">
    <source>
        <dbReference type="SAM" id="SignalP"/>
    </source>
</evidence>
<protein>
    <submittedName>
        <fullName evidence="4">Soluble quino protein glucose dehydrogenase</fullName>
    </submittedName>
</protein>
<gene>
    <name evidence="4" type="ORF">K431DRAFT_232518</name>
</gene>
<feature type="domain" description="Pyrroloquinoline quinone-dependent pyranose dehydrogenase beta-propeller" evidence="3">
    <location>
        <begin position="39"/>
        <end position="429"/>
    </location>
</feature>
<evidence type="ECO:0000259" key="3">
    <source>
        <dbReference type="Pfam" id="PF22807"/>
    </source>
</evidence>
<comment type="caution">
    <text evidence="4">The sequence shown here is derived from an EMBL/GenBank/DDBJ whole genome shotgun (WGS) entry which is preliminary data.</text>
</comment>
<keyword evidence="2" id="KW-0732">Signal</keyword>
<dbReference type="SUPFAM" id="SSF50952">
    <property type="entry name" value="Soluble quinoprotein glucose dehydrogenase"/>
    <property type="match status" value="1"/>
</dbReference>
<proteinExistence type="predicted"/>
<dbReference type="Proteomes" id="UP000799441">
    <property type="component" value="Unassembled WGS sequence"/>
</dbReference>
<organism evidence="4 5">
    <name type="scientific">Polychaeton citri CBS 116435</name>
    <dbReference type="NCBI Taxonomy" id="1314669"/>
    <lineage>
        <taxon>Eukaryota</taxon>
        <taxon>Fungi</taxon>
        <taxon>Dikarya</taxon>
        <taxon>Ascomycota</taxon>
        <taxon>Pezizomycotina</taxon>
        <taxon>Dothideomycetes</taxon>
        <taxon>Dothideomycetidae</taxon>
        <taxon>Capnodiales</taxon>
        <taxon>Capnodiaceae</taxon>
        <taxon>Polychaeton</taxon>
    </lineage>
</organism>
<evidence type="ECO:0000313" key="4">
    <source>
        <dbReference type="EMBL" id="KAF2717708.1"/>
    </source>
</evidence>
<keyword evidence="5" id="KW-1185">Reference proteome</keyword>
<feature type="signal peptide" evidence="2">
    <location>
        <begin position="1"/>
        <end position="23"/>
    </location>
</feature>
<dbReference type="Gene3D" id="2.120.10.30">
    <property type="entry name" value="TolB, C-terminal domain"/>
    <property type="match status" value="1"/>
</dbReference>
<dbReference type="InterPro" id="IPR011042">
    <property type="entry name" value="6-blade_b-propeller_TolB-like"/>
</dbReference>
<dbReference type="Pfam" id="PF22807">
    <property type="entry name" value="TrAA12"/>
    <property type="match status" value="1"/>
</dbReference>
<dbReference type="OrthoDB" id="507128at2759"/>
<feature type="region of interest" description="Disordered" evidence="1">
    <location>
        <begin position="433"/>
        <end position="471"/>
    </location>
</feature>
<name>A0A9P4PZA7_9PEZI</name>
<dbReference type="AlphaFoldDB" id="A0A9P4PZA7"/>
<accession>A0A9P4PZA7</accession>
<evidence type="ECO:0000313" key="5">
    <source>
        <dbReference type="Proteomes" id="UP000799441"/>
    </source>
</evidence>
<dbReference type="InterPro" id="IPR054539">
    <property type="entry name" value="Beta-prop_PDH"/>
</dbReference>
<evidence type="ECO:0000256" key="1">
    <source>
        <dbReference type="SAM" id="MobiDB-lite"/>
    </source>
</evidence>
<dbReference type="EMBL" id="MU003838">
    <property type="protein sequence ID" value="KAF2717708.1"/>
    <property type="molecule type" value="Genomic_DNA"/>
</dbReference>
<sequence>MKFKPISYTAVLLAHLLAVPANAQSSSCSPSLTASYPAPSVADGFTARLVANNLTSPRGIHFDNAGNLLVVEQEVGITALIFSSDDCTSLSNRSTLISNDQLNHGITVSSDGSILYASSSDAVYAWQYDAGSTSVAGEPTTLVANMTNSDHTTRTLLLSRQAPGLLVVTRGSTSNIDALASDIGTGHSQVKAFNISNITSSDDPYDFNRDGLLLAWGVRNDVGVDEHPVTGGIYTVENSVDEMMRQGVDVHETNPAEELNFMGFLNGTSSPNQGGNFGYPECYAAWNTSVIPDFNGTVGTQFVIGDLNSTNDDAACESRIAPRLSFEAHMAPLDILFNSAGTAAWVTFHGSWDRDEPAGYKLSVVPFDADTGEPTAPADSRDGYADVVANVDNSNCPDECFRPVGLAWDSTGRLWMSSDSTGEIYVIERADNTSVEGSGSNSTNTIPGFDEGNGTTTGGDASSPTETGAAPTSAEGVAWSALAVVFGVLAFLM</sequence>
<reference evidence="4" key="1">
    <citation type="journal article" date="2020" name="Stud. Mycol.">
        <title>101 Dothideomycetes genomes: a test case for predicting lifestyles and emergence of pathogens.</title>
        <authorList>
            <person name="Haridas S."/>
            <person name="Albert R."/>
            <person name="Binder M."/>
            <person name="Bloem J."/>
            <person name="Labutti K."/>
            <person name="Salamov A."/>
            <person name="Andreopoulos B."/>
            <person name="Baker S."/>
            <person name="Barry K."/>
            <person name="Bills G."/>
            <person name="Bluhm B."/>
            <person name="Cannon C."/>
            <person name="Castanera R."/>
            <person name="Culley D."/>
            <person name="Daum C."/>
            <person name="Ezra D."/>
            <person name="Gonzalez J."/>
            <person name="Henrissat B."/>
            <person name="Kuo A."/>
            <person name="Liang C."/>
            <person name="Lipzen A."/>
            <person name="Lutzoni F."/>
            <person name="Magnuson J."/>
            <person name="Mondo S."/>
            <person name="Nolan M."/>
            <person name="Ohm R."/>
            <person name="Pangilinan J."/>
            <person name="Park H.-J."/>
            <person name="Ramirez L."/>
            <person name="Alfaro M."/>
            <person name="Sun H."/>
            <person name="Tritt A."/>
            <person name="Yoshinaga Y."/>
            <person name="Zwiers L.-H."/>
            <person name="Turgeon B."/>
            <person name="Goodwin S."/>
            <person name="Spatafora J."/>
            <person name="Crous P."/>
            <person name="Grigoriev I."/>
        </authorList>
    </citation>
    <scope>NUCLEOTIDE SEQUENCE</scope>
    <source>
        <strain evidence="4">CBS 116435</strain>
    </source>
</reference>
<feature type="compositionally biased region" description="Polar residues" evidence="1">
    <location>
        <begin position="433"/>
        <end position="446"/>
    </location>
</feature>
<feature type="chain" id="PRO_5040151018" evidence="2">
    <location>
        <begin position="24"/>
        <end position="493"/>
    </location>
</feature>